<feature type="domain" description="L,D-TPase catalytic" evidence="16">
    <location>
        <begin position="257"/>
        <end position="388"/>
    </location>
</feature>
<dbReference type="CDD" id="cd16913">
    <property type="entry name" value="YkuD_like"/>
    <property type="match status" value="1"/>
</dbReference>
<dbReference type="Gene3D" id="2.40.440.10">
    <property type="entry name" value="L,D-transpeptidase catalytic domain-like"/>
    <property type="match status" value="1"/>
</dbReference>
<dbReference type="PANTHER" id="PTHR30582">
    <property type="entry name" value="L,D-TRANSPEPTIDASE"/>
    <property type="match status" value="1"/>
</dbReference>
<name>A0A1I1NHT4_9ACTN</name>
<dbReference type="InterPro" id="IPR038063">
    <property type="entry name" value="Transpep_catalytic_dom"/>
</dbReference>
<protein>
    <submittedName>
        <fullName evidence="17">Lipoprotein-anchoring transpeptidase ErfK/SrfK</fullName>
    </submittedName>
</protein>
<dbReference type="SUPFAM" id="SSF141523">
    <property type="entry name" value="L,D-transpeptidase catalytic domain-like"/>
    <property type="match status" value="1"/>
</dbReference>
<dbReference type="GO" id="GO:0016746">
    <property type="term" value="F:acyltransferase activity"/>
    <property type="evidence" value="ECO:0007669"/>
    <property type="project" value="UniProtKB-KW"/>
</dbReference>
<keyword evidence="4 15" id="KW-0732">Signal</keyword>
<evidence type="ECO:0000256" key="14">
    <source>
        <dbReference type="SAM" id="MobiDB-lite"/>
    </source>
</evidence>
<comment type="pathway">
    <text evidence="1 13">Cell wall biogenesis; peptidoglycan biosynthesis.</text>
</comment>
<dbReference type="Proteomes" id="UP000199207">
    <property type="component" value="Unassembled WGS sequence"/>
</dbReference>
<feature type="region of interest" description="Disordered" evidence="14">
    <location>
        <begin position="31"/>
        <end position="69"/>
    </location>
</feature>
<feature type="compositionally biased region" description="Gly residues" evidence="14">
    <location>
        <begin position="40"/>
        <end position="49"/>
    </location>
</feature>
<feature type="active site" description="Proton donor/acceptor" evidence="13">
    <location>
        <position position="337"/>
    </location>
</feature>
<evidence type="ECO:0000256" key="15">
    <source>
        <dbReference type="SAM" id="SignalP"/>
    </source>
</evidence>
<feature type="chain" id="PRO_5011629534" evidence="15">
    <location>
        <begin position="35"/>
        <end position="413"/>
    </location>
</feature>
<reference evidence="17 18" key="1">
    <citation type="submission" date="2016-10" db="EMBL/GenBank/DDBJ databases">
        <authorList>
            <person name="de Groot N.N."/>
        </authorList>
    </citation>
    <scope>NUCLEOTIDE SEQUENCE [LARGE SCALE GENOMIC DNA]</scope>
    <source>
        <strain evidence="17 18">CGMCC 4.5739</strain>
    </source>
</reference>
<keyword evidence="7" id="KW-0472">Membrane</keyword>
<proteinExistence type="predicted"/>
<dbReference type="RefSeq" id="WP_245834121.1">
    <property type="nucleotide sequence ID" value="NZ_FOLM01000008.1"/>
</dbReference>
<feature type="region of interest" description="Disordered" evidence="14">
    <location>
        <begin position="81"/>
        <end position="119"/>
    </location>
</feature>
<keyword evidence="2" id="KW-1003">Cell membrane</keyword>
<evidence type="ECO:0000256" key="7">
    <source>
        <dbReference type="ARBA" id="ARBA00023136"/>
    </source>
</evidence>
<keyword evidence="6 13" id="KW-0573">Peptidoglycan synthesis</keyword>
<dbReference type="PANTHER" id="PTHR30582:SF2">
    <property type="entry name" value="L,D-TRANSPEPTIDASE YCIB-RELATED"/>
    <property type="match status" value="1"/>
</dbReference>
<evidence type="ECO:0000256" key="2">
    <source>
        <dbReference type="ARBA" id="ARBA00022475"/>
    </source>
</evidence>
<evidence type="ECO:0000256" key="8">
    <source>
        <dbReference type="ARBA" id="ARBA00023139"/>
    </source>
</evidence>
<dbReference type="UniPathway" id="UPA00219"/>
<evidence type="ECO:0000256" key="1">
    <source>
        <dbReference type="ARBA" id="ARBA00004752"/>
    </source>
</evidence>
<keyword evidence="3" id="KW-0808">Transferase</keyword>
<evidence type="ECO:0000256" key="11">
    <source>
        <dbReference type="ARBA" id="ARBA00023316"/>
    </source>
</evidence>
<evidence type="ECO:0000256" key="3">
    <source>
        <dbReference type="ARBA" id="ARBA00022679"/>
    </source>
</evidence>
<evidence type="ECO:0000259" key="16">
    <source>
        <dbReference type="PROSITE" id="PS52029"/>
    </source>
</evidence>
<accession>A0A1I1NHT4</accession>
<dbReference type="EMBL" id="FOLM01000008">
    <property type="protein sequence ID" value="SFC97181.1"/>
    <property type="molecule type" value="Genomic_DNA"/>
</dbReference>
<evidence type="ECO:0000313" key="17">
    <source>
        <dbReference type="EMBL" id="SFC97181.1"/>
    </source>
</evidence>
<keyword evidence="8" id="KW-0564">Palmitate</keyword>
<comment type="pathway">
    <text evidence="12">Glycan biosynthesis.</text>
</comment>
<dbReference type="AlphaFoldDB" id="A0A1I1NHT4"/>
<dbReference type="GO" id="GO:0071972">
    <property type="term" value="F:peptidoglycan L,D-transpeptidase activity"/>
    <property type="evidence" value="ECO:0007669"/>
    <property type="project" value="TreeGrafter"/>
</dbReference>
<feature type="signal peptide" evidence="15">
    <location>
        <begin position="1"/>
        <end position="34"/>
    </location>
</feature>
<sequence length="413" mass="43749">MRTQPRSRGLTGAVAALLGVVLLLVSACTGSSQAGEKDSSGGGGGGGGKETAAPAVEIRISPEDGADSVATTGELKVTAANGTLTEVTVTGGPEDEQGEVPGELSEDKTGWEPAEPLANGSQYTVVAKGQNPEGETVEQTSTFTTVAAEATFDTQSLLWNWVEDGGEVGVGTIISITFTAPIENTDAVRDAIEVVTEPAVEVKGHWFGNQRLDFRPETYWEPGTEVTVKFRTRGVEGAPGVYGTRYNERSFVVGRSQVSTVDVAAKQMDVVRDGESIRTIPVTTGAPGMDTWNGKMVISEKFKETRMNGDTVGYGGEYDLDDVPHAMRLSNSGTFIHGNYWASPSTFGNANVSHGCVGLQDKQGADDSSMPGYWFYENSLIGDVVEVINSNDRILDPDNGLSGWNMAWSEWGG</sequence>
<evidence type="ECO:0000256" key="9">
    <source>
        <dbReference type="ARBA" id="ARBA00023288"/>
    </source>
</evidence>
<evidence type="ECO:0000313" key="18">
    <source>
        <dbReference type="Proteomes" id="UP000199207"/>
    </source>
</evidence>
<dbReference type="InterPro" id="IPR041280">
    <property type="entry name" value="Big_10"/>
</dbReference>
<evidence type="ECO:0000256" key="5">
    <source>
        <dbReference type="ARBA" id="ARBA00022960"/>
    </source>
</evidence>
<evidence type="ECO:0000256" key="10">
    <source>
        <dbReference type="ARBA" id="ARBA00023315"/>
    </source>
</evidence>
<dbReference type="GO" id="GO:0071555">
    <property type="term" value="P:cell wall organization"/>
    <property type="evidence" value="ECO:0007669"/>
    <property type="project" value="UniProtKB-UniRule"/>
</dbReference>
<dbReference type="GO" id="GO:0008360">
    <property type="term" value="P:regulation of cell shape"/>
    <property type="evidence" value="ECO:0007669"/>
    <property type="project" value="UniProtKB-UniRule"/>
</dbReference>
<dbReference type="InterPro" id="IPR005490">
    <property type="entry name" value="LD_TPept_cat_dom"/>
</dbReference>
<dbReference type="Gene3D" id="2.60.40.3710">
    <property type="match status" value="1"/>
</dbReference>
<dbReference type="Gene3D" id="2.60.40.3780">
    <property type="match status" value="1"/>
</dbReference>
<dbReference type="GO" id="GO:0018104">
    <property type="term" value="P:peptidoglycan-protein cross-linking"/>
    <property type="evidence" value="ECO:0007669"/>
    <property type="project" value="TreeGrafter"/>
</dbReference>
<keyword evidence="11 13" id="KW-0961">Cell wall biogenesis/degradation</keyword>
<dbReference type="InterPro" id="IPR050979">
    <property type="entry name" value="LD-transpeptidase"/>
</dbReference>
<evidence type="ECO:0000256" key="6">
    <source>
        <dbReference type="ARBA" id="ARBA00022984"/>
    </source>
</evidence>
<dbReference type="Pfam" id="PF17964">
    <property type="entry name" value="Big_10"/>
    <property type="match status" value="1"/>
</dbReference>
<gene>
    <name evidence="17" type="ORF">SAMN05421773_1089</name>
</gene>
<dbReference type="GO" id="GO:0005576">
    <property type="term" value="C:extracellular region"/>
    <property type="evidence" value="ECO:0007669"/>
    <property type="project" value="TreeGrafter"/>
</dbReference>
<dbReference type="FunFam" id="2.40.440.10:FF:000005">
    <property type="entry name" value="L,D-transpeptidase 2"/>
    <property type="match status" value="1"/>
</dbReference>
<evidence type="ECO:0000256" key="4">
    <source>
        <dbReference type="ARBA" id="ARBA00022729"/>
    </source>
</evidence>
<dbReference type="Pfam" id="PF03734">
    <property type="entry name" value="YkuD"/>
    <property type="match status" value="1"/>
</dbReference>
<keyword evidence="9 17" id="KW-0449">Lipoprotein</keyword>
<keyword evidence="18" id="KW-1185">Reference proteome</keyword>
<organism evidence="17 18">
    <name type="scientific">Streptomyces aidingensis</name>
    <dbReference type="NCBI Taxonomy" id="910347"/>
    <lineage>
        <taxon>Bacteria</taxon>
        <taxon>Bacillati</taxon>
        <taxon>Actinomycetota</taxon>
        <taxon>Actinomycetes</taxon>
        <taxon>Kitasatosporales</taxon>
        <taxon>Streptomycetaceae</taxon>
        <taxon>Streptomyces</taxon>
    </lineage>
</organism>
<keyword evidence="10" id="KW-0012">Acyltransferase</keyword>
<evidence type="ECO:0000256" key="12">
    <source>
        <dbReference type="ARBA" id="ARBA00060592"/>
    </source>
</evidence>
<keyword evidence="5 13" id="KW-0133">Cell shape</keyword>
<dbReference type="PROSITE" id="PS52029">
    <property type="entry name" value="LD_TPASE"/>
    <property type="match status" value="1"/>
</dbReference>
<feature type="active site" description="Nucleophile" evidence="13">
    <location>
        <position position="356"/>
    </location>
</feature>
<evidence type="ECO:0000256" key="13">
    <source>
        <dbReference type="PROSITE-ProRule" id="PRU01373"/>
    </source>
</evidence>
<dbReference type="PROSITE" id="PS51257">
    <property type="entry name" value="PROKAR_LIPOPROTEIN"/>
    <property type="match status" value="1"/>
</dbReference>
<dbReference type="STRING" id="910347.SAMN05421773_1089"/>